<feature type="compositionally biased region" description="Polar residues" evidence="2">
    <location>
        <begin position="184"/>
        <end position="196"/>
    </location>
</feature>
<gene>
    <name evidence="4" type="ORF">FDP41_001128</name>
</gene>
<dbReference type="OMA" id="KFGYHEC"/>
<dbReference type="OrthoDB" id="10248936at2759"/>
<dbReference type="SUPFAM" id="SSF51316">
    <property type="entry name" value="Mss4-like"/>
    <property type="match status" value="1"/>
</dbReference>
<organism evidence="4 5">
    <name type="scientific">Naegleria fowleri</name>
    <name type="common">Brain eating amoeba</name>
    <dbReference type="NCBI Taxonomy" id="5763"/>
    <lineage>
        <taxon>Eukaryota</taxon>
        <taxon>Discoba</taxon>
        <taxon>Heterolobosea</taxon>
        <taxon>Tetramitia</taxon>
        <taxon>Eutetramitia</taxon>
        <taxon>Vahlkampfiidae</taxon>
        <taxon>Naegleria</taxon>
    </lineage>
</organism>
<dbReference type="VEuPathDB" id="AmoebaDB:FDP41_001128"/>
<dbReference type="Proteomes" id="UP000444721">
    <property type="component" value="Unassembled WGS sequence"/>
</dbReference>
<dbReference type="InterPro" id="IPR011057">
    <property type="entry name" value="Mss4-like_sf"/>
</dbReference>
<dbReference type="VEuPathDB" id="AmoebaDB:NF0012290"/>
<sequence>MTLGQVLYRDVLSGDVLVTNYYKIEKVFYGSIYKVKSHFMIRDPSSFDVSSSPPVGDSEEYHAKHLTNKVLRYSVVEKFGYHECTLKKKEFLMMMNVYIGTLKSLVEQSGDEEREKSFLMGSTLFLQTILSNFSNYRFFVGPSNSIPKGMIIVQNCSTDLITPEFYYFVDGLKEESFQSKHADQSGTSPGGSSLMSMTLEHHQATESEKSDSYGSFSSTGSINNNNEMM</sequence>
<dbReference type="InterPro" id="IPR011323">
    <property type="entry name" value="Mss4/transl-control_tumour"/>
</dbReference>
<dbReference type="PANTHER" id="PTHR11991">
    <property type="entry name" value="TRANSLATIONALLY CONTROLLED TUMOR PROTEIN-RELATED"/>
    <property type="match status" value="1"/>
</dbReference>
<dbReference type="PANTHER" id="PTHR11991:SF0">
    <property type="entry name" value="TRANSLATIONALLY-CONTROLLED TUMOR PROTEIN"/>
    <property type="match status" value="1"/>
</dbReference>
<name>A0A6A5C388_NAEFO</name>
<feature type="compositionally biased region" description="Low complexity" evidence="2">
    <location>
        <begin position="212"/>
        <end position="221"/>
    </location>
</feature>
<feature type="region of interest" description="Disordered" evidence="2">
    <location>
        <begin position="179"/>
        <end position="229"/>
    </location>
</feature>
<dbReference type="PROSITE" id="PS51797">
    <property type="entry name" value="TCTP_3"/>
    <property type="match status" value="1"/>
</dbReference>
<feature type="compositionally biased region" description="Basic and acidic residues" evidence="2">
    <location>
        <begin position="199"/>
        <end position="211"/>
    </location>
</feature>
<accession>A0A6A5C388</accession>
<evidence type="ECO:0000259" key="3">
    <source>
        <dbReference type="PROSITE" id="PS51797"/>
    </source>
</evidence>
<dbReference type="GO" id="GO:0005737">
    <property type="term" value="C:cytoplasm"/>
    <property type="evidence" value="ECO:0007669"/>
    <property type="project" value="TreeGrafter"/>
</dbReference>
<evidence type="ECO:0000313" key="5">
    <source>
        <dbReference type="Proteomes" id="UP000444721"/>
    </source>
</evidence>
<evidence type="ECO:0000256" key="1">
    <source>
        <dbReference type="PROSITE-ProRule" id="PRU01133"/>
    </source>
</evidence>
<reference evidence="4 5" key="1">
    <citation type="journal article" date="2019" name="Sci. Rep.">
        <title>Nanopore sequencing improves the draft genome of the human pathogenic amoeba Naegleria fowleri.</title>
        <authorList>
            <person name="Liechti N."/>
            <person name="Schurch N."/>
            <person name="Bruggmann R."/>
            <person name="Wittwer M."/>
        </authorList>
    </citation>
    <scope>NUCLEOTIDE SEQUENCE [LARGE SCALE GENOMIC DNA]</scope>
    <source>
        <strain evidence="4 5">ATCC 30894</strain>
    </source>
</reference>
<dbReference type="Gene3D" id="2.170.150.10">
    <property type="entry name" value="Metal Binding Protein, Guanine Nucleotide Exchange Factor, Chain A"/>
    <property type="match status" value="1"/>
</dbReference>
<feature type="domain" description="TCTP" evidence="3">
    <location>
        <begin position="5"/>
        <end position="177"/>
    </location>
</feature>
<keyword evidence="5" id="KW-1185">Reference proteome</keyword>
<dbReference type="InterPro" id="IPR018105">
    <property type="entry name" value="Translational_control_tumour_p"/>
</dbReference>
<proteinExistence type="inferred from homology"/>
<dbReference type="Pfam" id="PF00838">
    <property type="entry name" value="TCTP"/>
    <property type="match status" value="1"/>
</dbReference>
<dbReference type="InterPro" id="IPR034737">
    <property type="entry name" value="TCTP"/>
</dbReference>
<comment type="caution">
    <text evidence="4">The sequence shown here is derived from an EMBL/GenBank/DDBJ whole genome shotgun (WGS) entry which is preliminary data.</text>
</comment>
<dbReference type="EMBL" id="VFQX01000022">
    <property type="protein sequence ID" value="KAF0979975.1"/>
    <property type="molecule type" value="Genomic_DNA"/>
</dbReference>
<comment type="similarity">
    <text evidence="1">Belongs to the TCTP family.</text>
</comment>
<dbReference type="AlphaFoldDB" id="A0A6A5C388"/>
<evidence type="ECO:0000313" key="4">
    <source>
        <dbReference type="EMBL" id="KAF0979975.1"/>
    </source>
</evidence>
<evidence type="ECO:0000256" key="2">
    <source>
        <dbReference type="SAM" id="MobiDB-lite"/>
    </source>
</evidence>
<dbReference type="VEuPathDB" id="AmoebaDB:NfTy_049200"/>
<dbReference type="GO" id="GO:0005509">
    <property type="term" value="F:calcium ion binding"/>
    <property type="evidence" value="ECO:0007669"/>
    <property type="project" value="TreeGrafter"/>
</dbReference>
<dbReference type="RefSeq" id="XP_044564688.1">
    <property type="nucleotide sequence ID" value="XM_044701670.1"/>
</dbReference>
<protein>
    <recommendedName>
        <fullName evidence="3">TCTP domain-containing protein</fullName>
    </recommendedName>
</protein>
<dbReference type="GeneID" id="68108346"/>